<evidence type="ECO:0000313" key="2">
    <source>
        <dbReference type="Proteomes" id="UP000648257"/>
    </source>
</evidence>
<sequence>MLLLGFAILYHRWSGEFYSHFQGVTQNSHGTDDAPMSARLGGSHDLDEAIKRHGKLLDKLLDIWRDDLVMLITQTEI</sequence>
<dbReference type="Proteomes" id="UP000648257">
    <property type="component" value="Unassembled WGS sequence"/>
</dbReference>
<comment type="caution">
    <text evidence="1">The sequence shown here is derived from an EMBL/GenBank/DDBJ whole genome shotgun (WGS) entry which is preliminary data.</text>
</comment>
<accession>A0ABR6X9E0</accession>
<organism evidence="1 2">
    <name type="scientific">Undibacterium seohonense</name>
    <dbReference type="NCBI Taxonomy" id="1344950"/>
    <lineage>
        <taxon>Bacteria</taxon>
        <taxon>Pseudomonadati</taxon>
        <taxon>Pseudomonadota</taxon>
        <taxon>Betaproteobacteria</taxon>
        <taxon>Burkholderiales</taxon>
        <taxon>Oxalobacteraceae</taxon>
        <taxon>Undibacterium</taxon>
    </lineage>
</organism>
<protein>
    <submittedName>
        <fullName evidence="1">Uncharacterized protein</fullName>
    </submittedName>
</protein>
<dbReference type="RefSeq" id="WP_186924585.1">
    <property type="nucleotide sequence ID" value="NZ_JACOFW010000037.1"/>
</dbReference>
<reference evidence="1 2" key="1">
    <citation type="submission" date="2020-08" db="EMBL/GenBank/DDBJ databases">
        <title>Novel species isolated from subtropical streams in China.</title>
        <authorList>
            <person name="Lu H."/>
        </authorList>
    </citation>
    <scope>NUCLEOTIDE SEQUENCE [LARGE SCALE GENOMIC DNA]</scope>
    <source>
        <strain evidence="1 2">KACC 16656</strain>
    </source>
</reference>
<dbReference type="EMBL" id="JACOFW010000037">
    <property type="protein sequence ID" value="MBC3809529.1"/>
    <property type="molecule type" value="Genomic_DNA"/>
</dbReference>
<name>A0ABR6X9E0_9BURK</name>
<keyword evidence="2" id="KW-1185">Reference proteome</keyword>
<gene>
    <name evidence="1" type="ORF">H8K52_19490</name>
</gene>
<evidence type="ECO:0000313" key="1">
    <source>
        <dbReference type="EMBL" id="MBC3809529.1"/>
    </source>
</evidence>
<proteinExistence type="predicted"/>